<sequence length="291" mass="30612">MGRSALDGHGPRAPSPVVVTDGCARADSRTAPAQRVSGSVPNGRGHHLEAASTMQTKQTSASAKAKSRILLTPLGIIAIAALAVAGLVSWSSGSDEGDVAIGRAGPAGNAITLPDLRNGRILPGNLWPSACQLVDQRDVTAILPEAEQIQQQPGLLYLKSIKEFAADPEWNPNDRAEAGRCQYSMKLPGETYAATQLWVHIHAIADPDVIKRYYAAQVLGGAGTNQGDHGADYCVLAGLSEGTWLCRKGPVLFSVGGQTTVAFKGKPAPAPFVWRDDVNPLIVETVAARIR</sequence>
<dbReference type="Proteomes" id="UP001501509">
    <property type="component" value="Unassembled WGS sequence"/>
</dbReference>
<name>A0ABN3QHZ5_9ACTN</name>
<keyword evidence="4" id="KW-1185">Reference proteome</keyword>
<keyword evidence="2" id="KW-1133">Transmembrane helix</keyword>
<reference evidence="3 4" key="1">
    <citation type="journal article" date="2019" name="Int. J. Syst. Evol. Microbiol.">
        <title>The Global Catalogue of Microorganisms (GCM) 10K type strain sequencing project: providing services to taxonomists for standard genome sequencing and annotation.</title>
        <authorList>
            <consortium name="The Broad Institute Genomics Platform"/>
            <consortium name="The Broad Institute Genome Sequencing Center for Infectious Disease"/>
            <person name="Wu L."/>
            <person name="Ma J."/>
        </authorList>
    </citation>
    <scope>NUCLEOTIDE SEQUENCE [LARGE SCALE GENOMIC DNA]</scope>
    <source>
        <strain evidence="3 4">JCM 6833</strain>
    </source>
</reference>
<protein>
    <submittedName>
        <fullName evidence="3">Uncharacterized protein</fullName>
    </submittedName>
</protein>
<accession>A0ABN3QHZ5</accession>
<keyword evidence="2" id="KW-0472">Membrane</keyword>
<gene>
    <name evidence="3" type="ORF">GCM10010411_75110</name>
</gene>
<evidence type="ECO:0000313" key="4">
    <source>
        <dbReference type="Proteomes" id="UP001501509"/>
    </source>
</evidence>
<evidence type="ECO:0000256" key="2">
    <source>
        <dbReference type="SAM" id="Phobius"/>
    </source>
</evidence>
<keyword evidence="2" id="KW-0812">Transmembrane</keyword>
<evidence type="ECO:0000256" key="1">
    <source>
        <dbReference type="SAM" id="MobiDB-lite"/>
    </source>
</evidence>
<evidence type="ECO:0000313" key="3">
    <source>
        <dbReference type="EMBL" id="GAA2627035.1"/>
    </source>
</evidence>
<feature type="region of interest" description="Disordered" evidence="1">
    <location>
        <begin position="26"/>
        <end position="59"/>
    </location>
</feature>
<proteinExistence type="predicted"/>
<comment type="caution">
    <text evidence="3">The sequence shown here is derived from an EMBL/GenBank/DDBJ whole genome shotgun (WGS) entry which is preliminary data.</text>
</comment>
<feature type="transmembrane region" description="Helical" evidence="2">
    <location>
        <begin position="69"/>
        <end position="90"/>
    </location>
</feature>
<dbReference type="EMBL" id="BAAATD010000013">
    <property type="protein sequence ID" value="GAA2627035.1"/>
    <property type="molecule type" value="Genomic_DNA"/>
</dbReference>
<organism evidence="3 4">
    <name type="scientific">Actinomadura fulvescens</name>
    <dbReference type="NCBI Taxonomy" id="46160"/>
    <lineage>
        <taxon>Bacteria</taxon>
        <taxon>Bacillati</taxon>
        <taxon>Actinomycetota</taxon>
        <taxon>Actinomycetes</taxon>
        <taxon>Streptosporangiales</taxon>
        <taxon>Thermomonosporaceae</taxon>
        <taxon>Actinomadura</taxon>
    </lineage>
</organism>